<dbReference type="InterPro" id="IPR021109">
    <property type="entry name" value="Peptidase_aspartic_dom_sf"/>
</dbReference>
<dbReference type="AlphaFoldDB" id="A0A090AK84"/>
<dbReference type="PROSITE" id="PS50175">
    <property type="entry name" value="ASP_PROT_RETROV"/>
    <property type="match status" value="1"/>
</dbReference>
<keyword evidence="4" id="KW-1185">Reference proteome</keyword>
<name>A0A090AK84_9GAMM</name>
<dbReference type="GO" id="GO:0006508">
    <property type="term" value="P:proteolysis"/>
    <property type="evidence" value="ECO:0007669"/>
    <property type="project" value="InterPro"/>
</dbReference>
<dbReference type="InterPro" id="IPR001995">
    <property type="entry name" value="Peptidase_A2_cat"/>
</dbReference>
<dbReference type="Pfam" id="PF18929">
    <property type="entry name" value="DUF5678"/>
    <property type="match status" value="1"/>
</dbReference>
<dbReference type="SUPFAM" id="SSF50630">
    <property type="entry name" value="Acid proteases"/>
    <property type="match status" value="1"/>
</dbReference>
<proteinExistence type="predicted"/>
<dbReference type="GO" id="GO:0004190">
    <property type="term" value="F:aspartic-type endopeptidase activity"/>
    <property type="evidence" value="ECO:0007669"/>
    <property type="project" value="InterPro"/>
</dbReference>
<dbReference type="InterPro" id="IPR043734">
    <property type="entry name" value="DUF5678"/>
</dbReference>
<dbReference type="PROSITE" id="PS00141">
    <property type="entry name" value="ASP_PROTEASE"/>
    <property type="match status" value="1"/>
</dbReference>
<dbReference type="KEGG" id="tig:THII_1113"/>
<dbReference type="HOGENOM" id="CLU_113642_0_0_6"/>
<keyword evidence="1" id="KW-0378">Hydrolase</keyword>
<evidence type="ECO:0000259" key="2">
    <source>
        <dbReference type="PROSITE" id="PS50175"/>
    </source>
</evidence>
<organism evidence="3 4">
    <name type="scientific">Thioploca ingrica</name>
    <dbReference type="NCBI Taxonomy" id="40754"/>
    <lineage>
        <taxon>Bacteria</taxon>
        <taxon>Pseudomonadati</taxon>
        <taxon>Pseudomonadota</taxon>
        <taxon>Gammaproteobacteria</taxon>
        <taxon>Thiotrichales</taxon>
        <taxon>Thiotrichaceae</taxon>
        <taxon>Thioploca</taxon>
    </lineage>
</organism>
<evidence type="ECO:0000313" key="4">
    <source>
        <dbReference type="Proteomes" id="UP000031623"/>
    </source>
</evidence>
<dbReference type="STRING" id="40754.THII_1113"/>
<dbReference type="EMBL" id="AP014633">
    <property type="protein sequence ID" value="BAP55410.1"/>
    <property type="molecule type" value="Genomic_DNA"/>
</dbReference>
<feature type="domain" description="Peptidase A2" evidence="2">
    <location>
        <begin position="95"/>
        <end position="174"/>
    </location>
</feature>
<dbReference type="Pfam" id="PF13650">
    <property type="entry name" value="Asp_protease_2"/>
    <property type="match status" value="1"/>
</dbReference>
<dbReference type="InterPro" id="IPR001969">
    <property type="entry name" value="Aspartic_peptidase_AS"/>
</dbReference>
<gene>
    <name evidence="3" type="ORF">THII_1113</name>
</gene>
<dbReference type="Proteomes" id="UP000031623">
    <property type="component" value="Chromosome"/>
</dbReference>
<dbReference type="Gene3D" id="2.40.70.10">
    <property type="entry name" value="Acid Proteases"/>
    <property type="match status" value="1"/>
</dbReference>
<sequence>MQLKTAWQKEIYENPQLLGKVIAIQNEKIVFSAKTYQEVIAHFDQKDQSYSLFKVPGNFYHVRILSFRIKSLRKHPWLPTYPIKFHFDNNTSQTKEMLIDSGADISLINYEFGKLLGFEKSPHEAILEAEGIGGCTVPYLLRNTLIEIEGFQFENLFAWLQNEQVNEMIIGREIVFDLFDIEFKQAEETIIFKHRKKT</sequence>
<accession>A0A090AK84</accession>
<reference evidence="3 4" key="1">
    <citation type="journal article" date="2014" name="ISME J.">
        <title>Ecophysiology of Thioploca ingrica as revealed by the complete genome sequence supplemented with proteomic evidence.</title>
        <authorList>
            <person name="Kojima H."/>
            <person name="Ogura Y."/>
            <person name="Yamamoto N."/>
            <person name="Togashi T."/>
            <person name="Mori H."/>
            <person name="Watanabe T."/>
            <person name="Nemoto F."/>
            <person name="Kurokawa K."/>
            <person name="Hayashi T."/>
            <person name="Fukui M."/>
        </authorList>
    </citation>
    <scope>NUCLEOTIDE SEQUENCE [LARGE SCALE GENOMIC DNA]</scope>
</reference>
<evidence type="ECO:0000256" key="1">
    <source>
        <dbReference type="ARBA" id="ARBA00022801"/>
    </source>
</evidence>
<dbReference type="OrthoDB" id="459104at2"/>
<protein>
    <recommendedName>
        <fullName evidence="2">Peptidase A2 domain-containing protein</fullName>
    </recommendedName>
</protein>
<evidence type="ECO:0000313" key="3">
    <source>
        <dbReference type="EMBL" id="BAP55410.1"/>
    </source>
</evidence>